<comment type="caution">
    <text evidence="2">The sequence shown here is derived from an EMBL/GenBank/DDBJ whole genome shotgun (WGS) entry which is preliminary data.</text>
</comment>
<proteinExistence type="predicted"/>
<evidence type="ECO:0000313" key="3">
    <source>
        <dbReference type="Proteomes" id="UP001311232"/>
    </source>
</evidence>
<protein>
    <submittedName>
        <fullName evidence="2">Uncharacterized protein</fullName>
    </submittedName>
</protein>
<accession>A0AAV9RWC0</accession>
<feature type="region of interest" description="Disordered" evidence="1">
    <location>
        <begin position="85"/>
        <end position="120"/>
    </location>
</feature>
<name>A0AAV9RWC0_9TELE</name>
<dbReference type="EMBL" id="JAHHUM010001234">
    <property type="protein sequence ID" value="KAK5613246.1"/>
    <property type="molecule type" value="Genomic_DNA"/>
</dbReference>
<evidence type="ECO:0000313" key="2">
    <source>
        <dbReference type="EMBL" id="KAK5613246.1"/>
    </source>
</evidence>
<sequence>MLLPSSCLRFGPPQNLTLTAGTNQTDQAQRVKELKKWVQQQDETLRALYWEEVEICSSALLLEEMEECFCETDWAAVNLEPGWNRSSPAHASSKRRRSIPAAAAPAKLGTPTVAPAEPSSPPPAAARTCLMCTPYCGQSFRRRGGSTLQHHSQLEVPSLPFSRLWLPLQGLQSYSRPLQGLLDLAMFRRGPWAGCLRFLA</sequence>
<organism evidence="2 3">
    <name type="scientific">Crenichthys baileyi</name>
    <name type="common">White River springfish</name>
    <dbReference type="NCBI Taxonomy" id="28760"/>
    <lineage>
        <taxon>Eukaryota</taxon>
        <taxon>Metazoa</taxon>
        <taxon>Chordata</taxon>
        <taxon>Craniata</taxon>
        <taxon>Vertebrata</taxon>
        <taxon>Euteleostomi</taxon>
        <taxon>Actinopterygii</taxon>
        <taxon>Neopterygii</taxon>
        <taxon>Teleostei</taxon>
        <taxon>Neoteleostei</taxon>
        <taxon>Acanthomorphata</taxon>
        <taxon>Ovalentaria</taxon>
        <taxon>Atherinomorphae</taxon>
        <taxon>Cyprinodontiformes</taxon>
        <taxon>Goodeidae</taxon>
        <taxon>Crenichthys</taxon>
    </lineage>
</organism>
<reference evidence="2 3" key="1">
    <citation type="submission" date="2021-06" db="EMBL/GenBank/DDBJ databases">
        <authorList>
            <person name="Palmer J.M."/>
        </authorList>
    </citation>
    <scope>NUCLEOTIDE SEQUENCE [LARGE SCALE GENOMIC DNA]</scope>
    <source>
        <strain evidence="2 3">MEX-2019</strain>
        <tissue evidence="2">Muscle</tissue>
    </source>
</reference>
<dbReference type="Proteomes" id="UP001311232">
    <property type="component" value="Unassembled WGS sequence"/>
</dbReference>
<dbReference type="AlphaFoldDB" id="A0AAV9RWC0"/>
<gene>
    <name evidence="2" type="ORF">CRENBAI_025344</name>
</gene>
<keyword evidence="3" id="KW-1185">Reference proteome</keyword>
<evidence type="ECO:0000256" key="1">
    <source>
        <dbReference type="SAM" id="MobiDB-lite"/>
    </source>
</evidence>